<dbReference type="Gene3D" id="3.40.50.300">
    <property type="entry name" value="P-loop containing nucleotide triphosphate hydrolases"/>
    <property type="match status" value="1"/>
</dbReference>
<dbReference type="RefSeq" id="WP_368391767.1">
    <property type="nucleotide sequence ID" value="NZ_JBFRYC010000004.1"/>
</dbReference>
<gene>
    <name evidence="5" type="ORF">AB4874_09245</name>
</gene>
<reference evidence="5 6" key="1">
    <citation type="journal article" date="2011" name="Int. J. Syst. Evol. Microbiol.">
        <title>Zhongshania antarctica gen. nov., sp. nov. and Zhongshania guokunii sp. nov., gammaproteobacteria respectively isolated from coastal attached (fast) ice and surface seawater of the Antarctic.</title>
        <authorList>
            <person name="Li H.J."/>
            <person name="Zhang X.Y."/>
            <person name="Chen C.X."/>
            <person name="Zhang Y.J."/>
            <person name="Gao Z.M."/>
            <person name="Yu Y."/>
            <person name="Chen X.L."/>
            <person name="Chen B."/>
            <person name="Zhang Y.Z."/>
        </authorList>
    </citation>
    <scope>NUCLEOTIDE SEQUENCE [LARGE SCALE GENOMIC DNA]</scope>
    <source>
        <strain evidence="5 6">15-R06ZXC-3</strain>
    </source>
</reference>
<evidence type="ECO:0000313" key="5">
    <source>
        <dbReference type="EMBL" id="MEX1661836.1"/>
    </source>
</evidence>
<dbReference type="CDD" id="cd03219">
    <property type="entry name" value="ABC_Mj1267_LivG_branched"/>
    <property type="match status" value="1"/>
</dbReference>
<proteinExistence type="predicted"/>
<dbReference type="InterPro" id="IPR003593">
    <property type="entry name" value="AAA+_ATPase"/>
</dbReference>
<dbReference type="Proteomes" id="UP001557465">
    <property type="component" value="Unassembled WGS sequence"/>
</dbReference>
<keyword evidence="1" id="KW-0813">Transport</keyword>
<name>A0ABV3TJV7_9RHOB</name>
<sequence length="261" mass="27821">MSLLEVSGLGIGFGGLRAVDNVGFSAEPGEIVSIIGPNGAGKTTLFNMISGVYLPDSGHVRLDGQDVTAAEPHRLARMGLTRTFQNLQIFQEMTVLENVIVGFHQSESGSLIADLLALPAARRRSQIARAQAQELLKRVRLDKAAEELAGNLSYGALKRLEIARALAMQPRVLLLDEPAAGCNAVETEEIDHLIAELAQSGIAILLVEHDMKMVMRISNHIVVLDHGEKIAEGSPQSVSKNPAVIAAYLGAGDEESVDADS</sequence>
<dbReference type="InterPro" id="IPR032823">
    <property type="entry name" value="BCA_ABC_TP_C"/>
</dbReference>
<evidence type="ECO:0000256" key="2">
    <source>
        <dbReference type="ARBA" id="ARBA00022741"/>
    </source>
</evidence>
<evidence type="ECO:0000259" key="4">
    <source>
        <dbReference type="PROSITE" id="PS50893"/>
    </source>
</evidence>
<dbReference type="SMART" id="SM00382">
    <property type="entry name" value="AAA"/>
    <property type="match status" value="1"/>
</dbReference>
<evidence type="ECO:0000256" key="3">
    <source>
        <dbReference type="ARBA" id="ARBA00022840"/>
    </source>
</evidence>
<keyword evidence="3 5" id="KW-0067">ATP-binding</keyword>
<dbReference type="Pfam" id="PF12399">
    <property type="entry name" value="BCA_ABC_TP_C"/>
    <property type="match status" value="1"/>
</dbReference>
<dbReference type="PROSITE" id="PS50893">
    <property type="entry name" value="ABC_TRANSPORTER_2"/>
    <property type="match status" value="1"/>
</dbReference>
<keyword evidence="2" id="KW-0547">Nucleotide-binding</keyword>
<comment type="caution">
    <text evidence="5">The sequence shown here is derived from an EMBL/GenBank/DDBJ whole genome shotgun (WGS) entry which is preliminary data.</text>
</comment>
<dbReference type="PANTHER" id="PTHR45772">
    <property type="entry name" value="CONSERVED COMPONENT OF ABC TRANSPORTER FOR NATURAL AMINO ACIDS-RELATED"/>
    <property type="match status" value="1"/>
</dbReference>
<accession>A0ABV3TJV7</accession>
<dbReference type="SUPFAM" id="SSF52540">
    <property type="entry name" value="P-loop containing nucleoside triphosphate hydrolases"/>
    <property type="match status" value="1"/>
</dbReference>
<keyword evidence="6" id="KW-1185">Reference proteome</keyword>
<dbReference type="InterPro" id="IPR027417">
    <property type="entry name" value="P-loop_NTPase"/>
</dbReference>
<evidence type="ECO:0000313" key="6">
    <source>
        <dbReference type="Proteomes" id="UP001557465"/>
    </source>
</evidence>
<organism evidence="5 6">
    <name type="scientific">Thioclava arctica</name>
    <dbReference type="NCBI Taxonomy" id="3238301"/>
    <lineage>
        <taxon>Bacteria</taxon>
        <taxon>Pseudomonadati</taxon>
        <taxon>Pseudomonadota</taxon>
        <taxon>Alphaproteobacteria</taxon>
        <taxon>Rhodobacterales</taxon>
        <taxon>Paracoccaceae</taxon>
        <taxon>Thioclava</taxon>
    </lineage>
</organism>
<dbReference type="InterPro" id="IPR051120">
    <property type="entry name" value="ABC_AA/LPS_Transport"/>
</dbReference>
<evidence type="ECO:0000256" key="1">
    <source>
        <dbReference type="ARBA" id="ARBA00022448"/>
    </source>
</evidence>
<dbReference type="InterPro" id="IPR003439">
    <property type="entry name" value="ABC_transporter-like_ATP-bd"/>
</dbReference>
<feature type="domain" description="ABC transporter" evidence="4">
    <location>
        <begin position="1"/>
        <end position="251"/>
    </location>
</feature>
<dbReference type="GO" id="GO:0005524">
    <property type="term" value="F:ATP binding"/>
    <property type="evidence" value="ECO:0007669"/>
    <property type="project" value="UniProtKB-KW"/>
</dbReference>
<dbReference type="PANTHER" id="PTHR45772:SF7">
    <property type="entry name" value="AMINO ACID ABC TRANSPORTER ATP-BINDING PROTEIN"/>
    <property type="match status" value="1"/>
</dbReference>
<dbReference type="Pfam" id="PF00005">
    <property type="entry name" value="ABC_tran"/>
    <property type="match status" value="1"/>
</dbReference>
<protein>
    <submittedName>
        <fullName evidence="5">ABC transporter ATP-binding protein</fullName>
    </submittedName>
</protein>
<dbReference type="EMBL" id="JBFRYC010000004">
    <property type="protein sequence ID" value="MEX1661836.1"/>
    <property type="molecule type" value="Genomic_DNA"/>
</dbReference>